<gene>
    <name evidence="2" type="ORF">RIdsm_02342</name>
</gene>
<protein>
    <recommendedName>
        <fullName evidence="4">Transmembrane protein</fullName>
    </recommendedName>
</protein>
<name>A0A5P3AB54_9RHOB</name>
<keyword evidence="1" id="KW-0812">Transmembrane</keyword>
<evidence type="ECO:0000313" key="2">
    <source>
        <dbReference type="EMBL" id="QEW26542.1"/>
    </source>
</evidence>
<reference evidence="2 3" key="1">
    <citation type="submission" date="2018-08" db="EMBL/GenBank/DDBJ databases">
        <title>Genetic Globetrotter - A new plasmid hitch-hiking vast phylogenetic and geographic distances.</title>
        <authorList>
            <person name="Vollmers J."/>
            <person name="Petersen J."/>
        </authorList>
    </citation>
    <scope>NUCLEOTIDE SEQUENCE [LARGE SCALE GENOMIC DNA]</scope>
    <source>
        <strain evidence="2 3">DSM 26383</strain>
    </source>
</reference>
<dbReference type="AlphaFoldDB" id="A0A5P3AB54"/>
<keyword evidence="1" id="KW-1133">Transmembrane helix</keyword>
<evidence type="ECO:0000313" key="3">
    <source>
        <dbReference type="Proteomes" id="UP000325785"/>
    </source>
</evidence>
<dbReference type="OrthoDB" id="1442233at2"/>
<dbReference type="EMBL" id="CP031598">
    <property type="protein sequence ID" value="QEW26542.1"/>
    <property type="molecule type" value="Genomic_DNA"/>
</dbReference>
<dbReference type="KEGG" id="rid:RIdsm_02342"/>
<accession>A0A5P3AB54</accession>
<dbReference type="Pfam" id="PF20358">
    <property type="entry name" value="DUF6653"/>
    <property type="match status" value="1"/>
</dbReference>
<dbReference type="Proteomes" id="UP000325785">
    <property type="component" value="Chromosome"/>
</dbReference>
<proteinExistence type="predicted"/>
<feature type="transmembrane region" description="Helical" evidence="1">
    <location>
        <begin position="130"/>
        <end position="154"/>
    </location>
</feature>
<feature type="transmembrane region" description="Helical" evidence="1">
    <location>
        <begin position="103"/>
        <end position="124"/>
    </location>
</feature>
<evidence type="ECO:0008006" key="4">
    <source>
        <dbReference type="Google" id="ProtNLM"/>
    </source>
</evidence>
<evidence type="ECO:0000256" key="1">
    <source>
        <dbReference type="SAM" id="Phobius"/>
    </source>
</evidence>
<dbReference type="RefSeq" id="WP_151175225.1">
    <property type="nucleotide sequence ID" value="NZ_CP031598.1"/>
</dbReference>
<dbReference type="InterPro" id="IPR046595">
    <property type="entry name" value="DUF6653"/>
</dbReference>
<organism evidence="2 3">
    <name type="scientific">Roseovarius indicus</name>
    <dbReference type="NCBI Taxonomy" id="540747"/>
    <lineage>
        <taxon>Bacteria</taxon>
        <taxon>Pseudomonadati</taxon>
        <taxon>Pseudomonadota</taxon>
        <taxon>Alphaproteobacteria</taxon>
        <taxon>Rhodobacterales</taxon>
        <taxon>Roseobacteraceae</taxon>
        <taxon>Roseovarius</taxon>
    </lineage>
</organism>
<keyword evidence="1" id="KW-0472">Membrane</keyword>
<feature type="transmembrane region" description="Helical" evidence="1">
    <location>
        <begin position="46"/>
        <end position="65"/>
    </location>
</feature>
<sequence length="167" mass="18876">MSGLYRATERLMGMSDRVWARHASPWSVYSRFTILPLLALAVWSRVWIGAWAWGAVTAVLLWTWVNPRAFPPPASLDSWASRGVLGERVFLNRRDEVPGHHRVWGAMLSAGALPGAVVMAWGLWALDAAWAVFGTLLTMIPKIWFVDRMVWVYADWLRKTGKELGDV</sequence>